<comment type="similarity">
    <text evidence="1">Belongs to the AIM32 family.</text>
</comment>
<gene>
    <name evidence="3" type="ORF">CANARDRAFT_177851</name>
</gene>
<dbReference type="Pfam" id="PF06999">
    <property type="entry name" value="Suc_Fer-like"/>
    <property type="match status" value="1"/>
</dbReference>
<dbReference type="PANTHER" id="PTHR31902">
    <property type="entry name" value="ACTIN PATCHES DISTAL PROTEIN 1"/>
    <property type="match status" value="1"/>
</dbReference>
<dbReference type="InterPro" id="IPR036249">
    <property type="entry name" value="Thioredoxin-like_sf"/>
</dbReference>
<protein>
    <recommendedName>
        <fullName evidence="2">Altered inheritance of mitochondria protein 32</fullName>
    </recommendedName>
</protein>
<dbReference type="SUPFAM" id="SSF52833">
    <property type="entry name" value="Thioredoxin-like"/>
    <property type="match status" value="1"/>
</dbReference>
<dbReference type="Proteomes" id="UP000094801">
    <property type="component" value="Unassembled WGS sequence"/>
</dbReference>
<name>A0A1E4SUV8_9ASCO</name>
<dbReference type="PANTHER" id="PTHR31902:SF7">
    <property type="entry name" value="ALTERED INHERITANCE OF MITOCHONDRIA PROTEIN 32"/>
    <property type="match status" value="1"/>
</dbReference>
<evidence type="ECO:0000256" key="1">
    <source>
        <dbReference type="ARBA" id="ARBA00038208"/>
    </source>
</evidence>
<dbReference type="STRING" id="983967.A0A1E4SUV8"/>
<sequence length="302" mass="34352">MFKSVINITRKTFENSSYTNFKNDYKFIDTCPNPIYDTGCTYCEIPKLPTDKQLNTKPNKLKNSKAYLYKHVFVFSGDSNYIDWPSRFEMAPTYTKNDIIMEIQKYKKKVLSSYHPIMVSMTSLQDTNTNTNGTGDVSLLGVYPDGIAVEVPHDKIEEFMKAFLTPETKDSTSLRNQFRTHPLQKDLILTCGHLKRDIRCGVLAPLINKEFEKILESKQLLSIDNSSNSMIVNDNGDDNNSNNVNLGYVSHVGGHVYAGNVLICKKNGDVIWYGHCLPKHVQGIVDETVLNNKIIKELYRGE</sequence>
<reference evidence="4" key="1">
    <citation type="submission" date="2016-04" db="EMBL/GenBank/DDBJ databases">
        <title>Comparative genomics of biotechnologically important yeasts.</title>
        <authorList>
            <consortium name="DOE Joint Genome Institute"/>
            <person name="Riley R."/>
            <person name="Haridas S."/>
            <person name="Wolfe K.H."/>
            <person name="Lopes M.R."/>
            <person name="Hittinger C.T."/>
            <person name="Goker M."/>
            <person name="Salamov A."/>
            <person name="Wisecaver J."/>
            <person name="Long T.M."/>
            <person name="Aerts A.L."/>
            <person name="Barry K."/>
            <person name="Choi C."/>
            <person name="Clum A."/>
            <person name="Coughlan A.Y."/>
            <person name="Deshpande S."/>
            <person name="Douglass A.P."/>
            <person name="Hanson S.J."/>
            <person name="Klenk H.-P."/>
            <person name="Labutti K."/>
            <person name="Lapidus A."/>
            <person name="Lindquist E."/>
            <person name="Lipzen A."/>
            <person name="Meier-Kolthoff J.P."/>
            <person name="Ohm R.A."/>
            <person name="Otillar R.P."/>
            <person name="Pangilinan J."/>
            <person name="Peng Y."/>
            <person name="Rokas A."/>
            <person name="Rosa C.A."/>
            <person name="Scheuner C."/>
            <person name="Sibirny A.A."/>
            <person name="Slot J.C."/>
            <person name="Stielow J.B."/>
            <person name="Sun H."/>
            <person name="Kurtzman C.P."/>
            <person name="Blackwell M."/>
            <person name="Grigoriev I.V."/>
            <person name="Jeffries T.W."/>
        </authorList>
    </citation>
    <scope>NUCLEOTIDE SEQUENCE [LARGE SCALE GENOMIC DNA]</scope>
    <source>
        <strain evidence="4">NRRL YB-2248</strain>
    </source>
</reference>
<dbReference type="EMBL" id="KV453866">
    <property type="protein sequence ID" value="ODV83207.1"/>
    <property type="molecule type" value="Genomic_DNA"/>
</dbReference>
<dbReference type="AlphaFoldDB" id="A0A1E4SUV8"/>
<dbReference type="InterPro" id="IPR009737">
    <property type="entry name" value="Aim32/Apd1-like"/>
</dbReference>
<dbReference type="Gene3D" id="3.40.30.10">
    <property type="entry name" value="Glutaredoxin"/>
    <property type="match status" value="1"/>
</dbReference>
<organism evidence="3 4">
    <name type="scientific">[Candida] arabinofermentans NRRL YB-2248</name>
    <dbReference type="NCBI Taxonomy" id="983967"/>
    <lineage>
        <taxon>Eukaryota</taxon>
        <taxon>Fungi</taxon>
        <taxon>Dikarya</taxon>
        <taxon>Ascomycota</taxon>
        <taxon>Saccharomycotina</taxon>
        <taxon>Pichiomycetes</taxon>
        <taxon>Pichiales</taxon>
        <taxon>Pichiaceae</taxon>
        <taxon>Ogataea</taxon>
        <taxon>Ogataea/Candida clade</taxon>
    </lineage>
</organism>
<evidence type="ECO:0000313" key="3">
    <source>
        <dbReference type="EMBL" id="ODV83207.1"/>
    </source>
</evidence>
<evidence type="ECO:0000313" key="4">
    <source>
        <dbReference type="Proteomes" id="UP000094801"/>
    </source>
</evidence>
<proteinExistence type="inferred from homology"/>
<evidence type="ECO:0000256" key="2">
    <source>
        <dbReference type="ARBA" id="ARBA00040895"/>
    </source>
</evidence>
<accession>A0A1E4SUV8</accession>
<keyword evidence="4" id="KW-1185">Reference proteome</keyword>
<dbReference type="OrthoDB" id="10253744at2759"/>
<dbReference type="CDD" id="cd03062">
    <property type="entry name" value="TRX_Fd_Sucrase"/>
    <property type="match status" value="1"/>
</dbReference>